<evidence type="ECO:0000256" key="6">
    <source>
        <dbReference type="HAMAP-Rule" id="MF_00073"/>
    </source>
</evidence>
<dbReference type="InterPro" id="IPR006027">
    <property type="entry name" value="NusB_RsmB_TIM44"/>
</dbReference>
<evidence type="ECO:0000259" key="8">
    <source>
        <dbReference type="Pfam" id="PF01029"/>
    </source>
</evidence>
<evidence type="ECO:0000256" key="2">
    <source>
        <dbReference type="ARBA" id="ARBA00022814"/>
    </source>
</evidence>
<keyword evidence="5 6" id="KW-0804">Transcription</keyword>
<evidence type="ECO:0000256" key="7">
    <source>
        <dbReference type="SAM" id="MobiDB-lite"/>
    </source>
</evidence>
<protein>
    <recommendedName>
        <fullName evidence="6">Transcription antitermination protein NusB</fullName>
    </recommendedName>
    <alternativeName>
        <fullName evidence="6">Antitermination factor NusB</fullName>
    </alternativeName>
</protein>
<dbReference type="PANTHER" id="PTHR11078">
    <property type="entry name" value="N UTILIZATION SUBSTANCE PROTEIN B-RELATED"/>
    <property type="match status" value="1"/>
</dbReference>
<dbReference type="HAMAP" id="MF_00073">
    <property type="entry name" value="NusB"/>
    <property type="match status" value="1"/>
</dbReference>
<evidence type="ECO:0000256" key="4">
    <source>
        <dbReference type="ARBA" id="ARBA00023015"/>
    </source>
</evidence>
<dbReference type="OrthoDB" id="9797817at2"/>
<dbReference type="NCBIfam" id="TIGR01951">
    <property type="entry name" value="nusB"/>
    <property type="match status" value="1"/>
</dbReference>
<dbReference type="GO" id="GO:0003723">
    <property type="term" value="F:RNA binding"/>
    <property type="evidence" value="ECO:0007669"/>
    <property type="project" value="UniProtKB-UniRule"/>
</dbReference>
<keyword evidence="10" id="KW-1185">Reference proteome</keyword>
<keyword evidence="4 6" id="KW-0805">Transcription regulation</keyword>
<evidence type="ECO:0000256" key="3">
    <source>
        <dbReference type="ARBA" id="ARBA00022884"/>
    </source>
</evidence>
<feature type="region of interest" description="Disordered" evidence="7">
    <location>
        <begin position="1"/>
        <end position="21"/>
    </location>
</feature>
<dbReference type="Proteomes" id="UP000249299">
    <property type="component" value="Unassembled WGS sequence"/>
</dbReference>
<dbReference type="RefSeq" id="WP_111434253.1">
    <property type="nucleotide sequence ID" value="NZ_JACIGG010000020.1"/>
</dbReference>
<gene>
    <name evidence="6" type="primary">nusB</name>
    <name evidence="9" type="ORF">CH339_10170</name>
</gene>
<proteinExistence type="inferred from homology"/>
<dbReference type="AlphaFoldDB" id="A0A327JW90"/>
<keyword evidence="2 6" id="KW-0889">Transcription antitermination</keyword>
<accession>A0A327JW90</accession>
<evidence type="ECO:0000313" key="10">
    <source>
        <dbReference type="Proteomes" id="UP000249299"/>
    </source>
</evidence>
<feature type="domain" description="NusB/RsmB/TIM44" evidence="8">
    <location>
        <begin position="25"/>
        <end position="159"/>
    </location>
</feature>
<dbReference type="GO" id="GO:0006353">
    <property type="term" value="P:DNA-templated transcription termination"/>
    <property type="evidence" value="ECO:0007669"/>
    <property type="project" value="UniProtKB-UniRule"/>
</dbReference>
<evidence type="ECO:0000313" key="9">
    <source>
        <dbReference type="EMBL" id="RAI27448.1"/>
    </source>
</evidence>
<keyword evidence="3 6" id="KW-0694">RNA-binding</keyword>
<dbReference type="InterPro" id="IPR011605">
    <property type="entry name" value="NusB_fam"/>
</dbReference>
<dbReference type="GO" id="GO:0005829">
    <property type="term" value="C:cytosol"/>
    <property type="evidence" value="ECO:0007669"/>
    <property type="project" value="TreeGrafter"/>
</dbReference>
<dbReference type="Pfam" id="PF01029">
    <property type="entry name" value="NusB"/>
    <property type="match status" value="1"/>
</dbReference>
<evidence type="ECO:0000256" key="1">
    <source>
        <dbReference type="ARBA" id="ARBA00005952"/>
    </source>
</evidence>
<organism evidence="9 10">
    <name type="scientific">Rhodobium orientis</name>
    <dbReference type="NCBI Taxonomy" id="34017"/>
    <lineage>
        <taxon>Bacteria</taxon>
        <taxon>Pseudomonadati</taxon>
        <taxon>Pseudomonadota</taxon>
        <taxon>Alphaproteobacteria</taxon>
        <taxon>Hyphomicrobiales</taxon>
        <taxon>Rhodobiaceae</taxon>
        <taxon>Rhodobium</taxon>
    </lineage>
</organism>
<dbReference type="PANTHER" id="PTHR11078:SF3">
    <property type="entry name" value="ANTITERMINATION NUSB DOMAIN-CONTAINING PROTEIN"/>
    <property type="match status" value="1"/>
</dbReference>
<dbReference type="EMBL" id="NPEV01000018">
    <property type="protein sequence ID" value="RAI27448.1"/>
    <property type="molecule type" value="Genomic_DNA"/>
</dbReference>
<feature type="compositionally biased region" description="Basic and acidic residues" evidence="7">
    <location>
        <begin position="1"/>
        <end position="11"/>
    </location>
</feature>
<dbReference type="Gene3D" id="1.10.940.10">
    <property type="entry name" value="NusB-like"/>
    <property type="match status" value="1"/>
</dbReference>
<comment type="caution">
    <text evidence="9">The sequence shown here is derived from an EMBL/GenBank/DDBJ whole genome shotgun (WGS) entry which is preliminary data.</text>
</comment>
<reference evidence="9 10" key="1">
    <citation type="submission" date="2017-07" db="EMBL/GenBank/DDBJ databases">
        <title>Draft Genome Sequences of Select Purple Nonsulfur Bacteria.</title>
        <authorList>
            <person name="Lasarre B."/>
            <person name="Mckinlay J.B."/>
        </authorList>
    </citation>
    <scope>NUCLEOTIDE SEQUENCE [LARGE SCALE GENOMIC DNA]</scope>
    <source>
        <strain evidence="9 10">DSM 11290</strain>
    </source>
</reference>
<evidence type="ECO:0000256" key="5">
    <source>
        <dbReference type="ARBA" id="ARBA00023163"/>
    </source>
</evidence>
<comment type="function">
    <text evidence="6">Involved in transcription antitermination. Required for transcription of ribosomal RNA (rRNA) genes. Binds specifically to the boxA antiterminator sequence of the ribosomal RNA (rrn) operons.</text>
</comment>
<name>A0A327JW90_9HYPH</name>
<dbReference type="InterPro" id="IPR035926">
    <property type="entry name" value="NusB-like_sf"/>
</dbReference>
<comment type="similarity">
    <text evidence="1 6">Belongs to the NusB family.</text>
</comment>
<dbReference type="SUPFAM" id="SSF48013">
    <property type="entry name" value="NusB-like"/>
    <property type="match status" value="1"/>
</dbReference>
<dbReference type="GO" id="GO:0031564">
    <property type="term" value="P:transcription antitermination"/>
    <property type="evidence" value="ECO:0007669"/>
    <property type="project" value="UniProtKB-KW"/>
</dbReference>
<sequence>MADPGKPERPASRPRTGRANRRGVARLAAVQALYQMEIAGTSLNQVIAEFETYRLGGQEVDGDRFQAADAGWFRDLVSGVVAEQRAIDPEIDRALAVAEWPLKRVDATLRAILRAGVYELKARRDVPVRAVLSEYIDVAKAFYDGDEPRIVNGVLDRIAHILRGDEFGEPSP</sequence>